<feature type="region of interest" description="Disordered" evidence="1">
    <location>
        <begin position="23"/>
        <end position="56"/>
    </location>
</feature>
<dbReference type="AlphaFoldDB" id="A0A250IP13"/>
<evidence type="ECO:0000313" key="2">
    <source>
        <dbReference type="EMBL" id="ATB33479.1"/>
    </source>
</evidence>
<name>A0A250IP13_9BACT</name>
<dbReference type="RefSeq" id="WP_095981510.1">
    <property type="nucleotide sequence ID" value="NZ_CP022163.1"/>
</dbReference>
<keyword evidence="2" id="KW-0378">Hydrolase</keyword>
<sequence>MNRGYAGWIALGCLALNAGACKREEPEVKPPEAARQPLEQKAPEPAAPEPKEEDTAMAKTTLDCALSVAPSLRVGEPVELRFQLSNPMKGPAFVLNWRTPLEGLWGNDFEVTRDGTDIPYQGPMKKRADPTADNYVMLSPGGSVNGTVDLSKAYDMSKPGKYRIAFRGELLDVAPDLSQVGRPMDKFQPMKVECAAVETVLRAG</sequence>
<dbReference type="GO" id="GO:0008233">
    <property type="term" value="F:peptidase activity"/>
    <property type="evidence" value="ECO:0007669"/>
    <property type="project" value="UniProtKB-KW"/>
</dbReference>
<dbReference type="EMBL" id="CP022163">
    <property type="protein sequence ID" value="ATB33479.1"/>
    <property type="molecule type" value="Genomic_DNA"/>
</dbReference>
<organism evidence="2 3">
    <name type="scientific">Melittangium boletus DSM 14713</name>
    <dbReference type="NCBI Taxonomy" id="1294270"/>
    <lineage>
        <taxon>Bacteria</taxon>
        <taxon>Pseudomonadati</taxon>
        <taxon>Myxococcota</taxon>
        <taxon>Myxococcia</taxon>
        <taxon>Myxococcales</taxon>
        <taxon>Cystobacterineae</taxon>
        <taxon>Archangiaceae</taxon>
        <taxon>Melittangium</taxon>
    </lineage>
</organism>
<dbReference type="Proteomes" id="UP000217289">
    <property type="component" value="Chromosome"/>
</dbReference>
<dbReference type="GO" id="GO:0006508">
    <property type="term" value="P:proteolysis"/>
    <property type="evidence" value="ECO:0007669"/>
    <property type="project" value="UniProtKB-KW"/>
</dbReference>
<dbReference type="KEGG" id="mbd:MEBOL_006977"/>
<proteinExistence type="predicted"/>
<feature type="compositionally biased region" description="Basic and acidic residues" evidence="1">
    <location>
        <begin position="23"/>
        <end position="32"/>
    </location>
</feature>
<evidence type="ECO:0000256" key="1">
    <source>
        <dbReference type="SAM" id="MobiDB-lite"/>
    </source>
</evidence>
<dbReference type="OrthoDB" id="8896796at2"/>
<accession>A0A250IP13</accession>
<keyword evidence="2" id="KW-0645">Protease</keyword>
<dbReference type="Gene3D" id="2.60.40.2970">
    <property type="match status" value="1"/>
</dbReference>
<keyword evidence="3" id="KW-1185">Reference proteome</keyword>
<reference evidence="2 3" key="1">
    <citation type="submission" date="2017-06" db="EMBL/GenBank/DDBJ databases">
        <authorList>
            <person name="Kim H.J."/>
            <person name="Triplett B.A."/>
        </authorList>
    </citation>
    <scope>NUCLEOTIDE SEQUENCE [LARGE SCALE GENOMIC DNA]</scope>
    <source>
        <strain evidence="2 3">DSM 14713</strain>
    </source>
</reference>
<evidence type="ECO:0000313" key="3">
    <source>
        <dbReference type="Proteomes" id="UP000217289"/>
    </source>
</evidence>
<protein>
    <submittedName>
        <fullName evidence="2">Protease</fullName>
    </submittedName>
</protein>
<gene>
    <name evidence="2" type="ORF">MEBOL_006977</name>
</gene>